<protein>
    <submittedName>
        <fullName evidence="2">Ricin B-type lectin domain-containing protein</fullName>
    </submittedName>
</protein>
<name>A0A1I7U4I7_9PELO</name>
<reference evidence="2" key="1">
    <citation type="submission" date="2016-11" db="UniProtKB">
        <authorList>
            <consortium name="WormBaseParasite"/>
        </authorList>
    </citation>
    <scope>IDENTIFICATION</scope>
</reference>
<accession>A0A1I7U4I7</accession>
<evidence type="ECO:0000313" key="2">
    <source>
        <dbReference type="WBParaSite" id="Csp11.Scaffold629.g14775.t1"/>
    </source>
</evidence>
<proteinExistence type="predicted"/>
<sequence>MELLDNSNWDYIMYYYHRPLTRSYSKPIVTLDENSCVTDYNCPVYWDVFLDFEIAVRPPNYDNTIKFQCDADTRKWNVTYLDEPMDQMLAECSIDTNQWSIISSDKQSWTQIDELDYSCYDS</sequence>
<dbReference type="Proteomes" id="UP000095282">
    <property type="component" value="Unplaced"/>
</dbReference>
<keyword evidence="1" id="KW-1185">Reference proteome</keyword>
<dbReference type="WBParaSite" id="Csp11.Scaffold629.g14775.t1">
    <property type="protein sequence ID" value="Csp11.Scaffold629.g14775.t1"/>
    <property type="gene ID" value="Csp11.Scaffold629.g14775"/>
</dbReference>
<organism evidence="1 2">
    <name type="scientific">Caenorhabditis tropicalis</name>
    <dbReference type="NCBI Taxonomy" id="1561998"/>
    <lineage>
        <taxon>Eukaryota</taxon>
        <taxon>Metazoa</taxon>
        <taxon>Ecdysozoa</taxon>
        <taxon>Nematoda</taxon>
        <taxon>Chromadorea</taxon>
        <taxon>Rhabditida</taxon>
        <taxon>Rhabditina</taxon>
        <taxon>Rhabditomorpha</taxon>
        <taxon>Rhabditoidea</taxon>
        <taxon>Rhabditidae</taxon>
        <taxon>Peloderinae</taxon>
        <taxon>Caenorhabditis</taxon>
    </lineage>
</organism>
<dbReference type="AlphaFoldDB" id="A0A1I7U4I7"/>
<evidence type="ECO:0000313" key="1">
    <source>
        <dbReference type="Proteomes" id="UP000095282"/>
    </source>
</evidence>